<keyword evidence="1" id="KW-0902">Two-component regulatory system</keyword>
<feature type="domain" description="HPt" evidence="3">
    <location>
        <begin position="2"/>
        <end position="97"/>
    </location>
</feature>
<evidence type="ECO:0000256" key="1">
    <source>
        <dbReference type="ARBA" id="ARBA00023012"/>
    </source>
</evidence>
<dbReference type="InterPro" id="IPR036641">
    <property type="entry name" value="HPT_dom_sf"/>
</dbReference>
<dbReference type="EMBL" id="FMVW01000006">
    <property type="protein sequence ID" value="SCZ40555.1"/>
    <property type="molecule type" value="Genomic_DNA"/>
</dbReference>
<dbReference type="Pfam" id="PF01627">
    <property type="entry name" value="Hpt"/>
    <property type="match status" value="1"/>
</dbReference>
<reference evidence="4 5" key="1">
    <citation type="submission" date="2016-10" db="EMBL/GenBank/DDBJ databases">
        <authorList>
            <person name="de Groot N.N."/>
        </authorList>
    </citation>
    <scope>NUCLEOTIDE SEQUENCE [LARGE SCALE GENOMIC DNA]</scope>
    <source>
        <strain evidence="4 5">DSM 2698</strain>
    </source>
</reference>
<name>A0A1G5NTA6_AFIMA</name>
<dbReference type="SUPFAM" id="SSF47226">
    <property type="entry name" value="Histidine-containing phosphotransfer domain, HPT domain"/>
    <property type="match status" value="1"/>
</dbReference>
<accession>A0A1G5NTA6</accession>
<dbReference type="InterPro" id="IPR008207">
    <property type="entry name" value="Sig_transdc_His_kin_Hpt_dom"/>
</dbReference>
<gene>
    <name evidence="4" type="ORF">SAMN03080610_02606</name>
</gene>
<protein>
    <submittedName>
        <fullName evidence="4">Hpt domain-containing protein</fullName>
    </submittedName>
</protein>
<feature type="modified residue" description="Phosphohistidine" evidence="2">
    <location>
        <position position="43"/>
    </location>
</feature>
<dbReference type="RefSeq" id="WP_170130466.1">
    <property type="nucleotide sequence ID" value="NZ_FMVW01000006.1"/>
</dbReference>
<dbReference type="Proteomes" id="UP000199347">
    <property type="component" value="Unassembled WGS sequence"/>
</dbReference>
<evidence type="ECO:0000313" key="4">
    <source>
        <dbReference type="EMBL" id="SCZ40555.1"/>
    </source>
</evidence>
<sequence length="97" mass="10467">MQDDPLLPLKKRFAERCGSDLARLRQLSPHAIEDIPQIISLVHGLAGAGGTFGFPAVSDRASALEDLLGLEVAERQDVSGAYDDLCEELAKTRHPAD</sequence>
<dbReference type="GO" id="GO:0000160">
    <property type="term" value="P:phosphorelay signal transduction system"/>
    <property type="evidence" value="ECO:0007669"/>
    <property type="project" value="UniProtKB-KW"/>
</dbReference>
<organism evidence="4 5">
    <name type="scientific">Afifella marina DSM 2698</name>
    <dbReference type="NCBI Taxonomy" id="1120955"/>
    <lineage>
        <taxon>Bacteria</taxon>
        <taxon>Pseudomonadati</taxon>
        <taxon>Pseudomonadota</taxon>
        <taxon>Alphaproteobacteria</taxon>
        <taxon>Hyphomicrobiales</taxon>
        <taxon>Afifellaceae</taxon>
        <taxon>Afifella</taxon>
    </lineage>
</organism>
<keyword evidence="5" id="KW-1185">Reference proteome</keyword>
<evidence type="ECO:0000313" key="5">
    <source>
        <dbReference type="Proteomes" id="UP000199347"/>
    </source>
</evidence>
<evidence type="ECO:0000259" key="3">
    <source>
        <dbReference type="PROSITE" id="PS50894"/>
    </source>
</evidence>
<dbReference type="CDD" id="cd00088">
    <property type="entry name" value="HPT"/>
    <property type="match status" value="1"/>
</dbReference>
<dbReference type="STRING" id="1120955.SAMN03080610_02606"/>
<dbReference type="PROSITE" id="PS50894">
    <property type="entry name" value="HPT"/>
    <property type="match status" value="1"/>
</dbReference>
<evidence type="ECO:0000256" key="2">
    <source>
        <dbReference type="PROSITE-ProRule" id="PRU00110"/>
    </source>
</evidence>
<dbReference type="GO" id="GO:0004672">
    <property type="term" value="F:protein kinase activity"/>
    <property type="evidence" value="ECO:0007669"/>
    <property type="project" value="UniProtKB-ARBA"/>
</dbReference>
<dbReference type="AlphaFoldDB" id="A0A1G5NTA6"/>
<dbReference type="Gene3D" id="1.20.120.160">
    <property type="entry name" value="HPT domain"/>
    <property type="match status" value="1"/>
</dbReference>
<proteinExistence type="predicted"/>
<keyword evidence="2" id="KW-0597">Phosphoprotein</keyword>